<keyword evidence="5" id="KW-0418">Kinase</keyword>
<dbReference type="Pfam" id="PF00072">
    <property type="entry name" value="Response_reg"/>
    <property type="match status" value="1"/>
</dbReference>
<organism evidence="13 14">
    <name type="scientific">Pseudanabaena catenata USMAC16</name>
    <dbReference type="NCBI Taxonomy" id="1855837"/>
    <lineage>
        <taxon>Bacteria</taxon>
        <taxon>Bacillati</taxon>
        <taxon>Cyanobacteriota</taxon>
        <taxon>Cyanophyceae</taxon>
        <taxon>Pseudanabaenales</taxon>
        <taxon>Pseudanabaenaceae</taxon>
        <taxon>Pseudanabaena</taxon>
    </lineage>
</organism>
<dbReference type="Gene3D" id="2.30.30.40">
    <property type="entry name" value="SH3 Domains"/>
    <property type="match status" value="1"/>
</dbReference>
<dbReference type="InterPro" id="IPR004358">
    <property type="entry name" value="Sig_transdc_His_kin-like_C"/>
</dbReference>
<dbReference type="InterPro" id="IPR008207">
    <property type="entry name" value="Sig_transdc_His_kin_Hpt_dom"/>
</dbReference>
<keyword evidence="14" id="KW-1185">Reference proteome</keyword>
<dbReference type="EMBL" id="VBTY01000078">
    <property type="protein sequence ID" value="MDG3495043.1"/>
    <property type="molecule type" value="Genomic_DNA"/>
</dbReference>
<dbReference type="SMART" id="SM00260">
    <property type="entry name" value="CheW"/>
    <property type="match status" value="1"/>
</dbReference>
<sequence length="987" mass="110298">MNQPNLGDFSMLDLFQMEIQSHTADMYKSLEAISSNLSAASRDLFTNLMRATHSIRGASKIVHIEAIANLTASLENCFVAFQEGFFLPKQEHIDLFHQTVDFLAEVGQVPVAEISSFLSDRQEYIDLYIQNIKRVTRAEDLQIGTFTELKTLESDHPTPNHRATKEADGESLYNSHLIESPLSDTIPDLSDFSMLDLFRMEVENQVAVLNDGLLQLENTPNAIDEIEPLMRAAHSIKGAARIVQLDVAVQLAHILEDCFVSAQSELIKITSNHIDIFLQCVDILLNVSQVSSGNISDWLTDNRDNIGEVLVAMESILPEERRNRFDRLVVAGTYTEKDKAPQAPKTTEEPQQGLTYAESSLSLVASQHSVAKPSEALMVTSEVNAIASSSSVQSTTLAKSPHETEKIAERTVKVNTDNLNRLMGLAGESLVEANWLQPFADSLLKLKYLQADLDRQLEILSESLESQRKLNSVESIQFKSARRTADSCRHFLSERLSELEVFARRSANLSDRLYREVIASHMRPFADGVQGFPRMVRDLARQLGKQVKLEIIGKSTQVDRDILEKLEAPLTHILRNALDHGLESPEARIAVGKSPEGIIRLEAMHRSGMLAITVSDDGKGLNPENIRQKIIDKKMTTHSMAAQMSEIELMDFLFLPGFSTAKQVTEVSGRGVGLDIVQNMVQQVGGIVRASSQAGKGMTFHLQLPLTLSVTRSLLVEIGGEPYAFPLSRIDHIVLVSKSEIRLIENRQYFTFDQYNIGLVVACQVLELRESQLNLEELPIIIISDRHSRYGLVVDKFLEERELVVRPLDKRLGKIPNISAAALMEDGAPILIIDVEDMVRTIDKLLTGGKLDKVSNYEDKKSIKSRKRILVVDDSITVREMERKLLENKGYEVEVAVDGMDGWNAIRTGSFNLVVSDVDMPRMNGIELVSQIKNHPNLKSIPVIIVSYKDREEDRLRGLDVGADYYLTKSSFHDNTLIQAVQDLIGV</sequence>
<reference evidence="13" key="1">
    <citation type="submission" date="2019-05" db="EMBL/GenBank/DDBJ databases">
        <title>Whole genome sequencing of Pseudanabaena catenata USMAC16.</title>
        <authorList>
            <person name="Khan Z."/>
            <person name="Omar W.M."/>
            <person name="Convey P."/>
            <person name="Merican F."/>
            <person name="Najimudin N."/>
        </authorList>
    </citation>
    <scope>NUCLEOTIDE SEQUENCE</scope>
    <source>
        <strain evidence="13">USMAC16</strain>
    </source>
</reference>
<evidence type="ECO:0000256" key="8">
    <source>
        <dbReference type="PROSITE-ProRule" id="PRU00169"/>
    </source>
</evidence>
<dbReference type="EC" id="2.7.13.3" evidence="2"/>
<dbReference type="PANTHER" id="PTHR43395:SF1">
    <property type="entry name" value="CHEMOTAXIS PROTEIN CHEA"/>
    <property type="match status" value="1"/>
</dbReference>
<dbReference type="GO" id="GO:0000160">
    <property type="term" value="P:phosphorelay signal transduction system"/>
    <property type="evidence" value="ECO:0007669"/>
    <property type="project" value="UniProtKB-KW"/>
</dbReference>
<dbReference type="InterPro" id="IPR001789">
    <property type="entry name" value="Sig_transdc_resp-reg_receiver"/>
</dbReference>
<dbReference type="PANTHER" id="PTHR43395">
    <property type="entry name" value="SENSOR HISTIDINE KINASE CHEA"/>
    <property type="match status" value="1"/>
</dbReference>
<evidence type="ECO:0000256" key="1">
    <source>
        <dbReference type="ARBA" id="ARBA00000085"/>
    </source>
</evidence>
<dbReference type="Pfam" id="PF02518">
    <property type="entry name" value="HATPase_c"/>
    <property type="match status" value="1"/>
</dbReference>
<dbReference type="InterPro" id="IPR005467">
    <property type="entry name" value="His_kinase_dom"/>
</dbReference>
<dbReference type="GO" id="GO:0006935">
    <property type="term" value="P:chemotaxis"/>
    <property type="evidence" value="ECO:0007669"/>
    <property type="project" value="InterPro"/>
</dbReference>
<comment type="caution">
    <text evidence="13">The sequence shown here is derived from an EMBL/GenBank/DDBJ whole genome shotgun (WGS) entry which is preliminary data.</text>
</comment>
<evidence type="ECO:0000256" key="7">
    <source>
        <dbReference type="PROSITE-ProRule" id="PRU00110"/>
    </source>
</evidence>
<proteinExistence type="predicted"/>
<evidence type="ECO:0000313" key="13">
    <source>
        <dbReference type="EMBL" id="MDG3495043.1"/>
    </source>
</evidence>
<dbReference type="PROSITE" id="PS50110">
    <property type="entry name" value="RESPONSE_REGULATORY"/>
    <property type="match status" value="1"/>
</dbReference>
<dbReference type="Gene3D" id="1.20.120.160">
    <property type="entry name" value="HPT domain"/>
    <property type="match status" value="2"/>
</dbReference>
<dbReference type="InterPro" id="IPR051315">
    <property type="entry name" value="Bact_Chemotaxis_CheA"/>
</dbReference>
<dbReference type="InterPro" id="IPR003594">
    <property type="entry name" value="HATPase_dom"/>
</dbReference>
<feature type="modified residue" description="Phosphohistidine" evidence="7">
    <location>
        <position position="234"/>
    </location>
</feature>
<dbReference type="Gene3D" id="3.40.50.2300">
    <property type="match status" value="1"/>
</dbReference>
<evidence type="ECO:0000259" key="12">
    <source>
        <dbReference type="PROSITE" id="PS50894"/>
    </source>
</evidence>
<dbReference type="Gene3D" id="3.30.565.10">
    <property type="entry name" value="Histidine kinase-like ATPase, C-terminal domain"/>
    <property type="match status" value="1"/>
</dbReference>
<protein>
    <recommendedName>
        <fullName evidence="2">histidine kinase</fullName>
        <ecNumber evidence="2">2.7.13.3</ecNumber>
    </recommendedName>
</protein>
<dbReference type="PROSITE" id="PS50894">
    <property type="entry name" value="HPT"/>
    <property type="match status" value="2"/>
</dbReference>
<evidence type="ECO:0000259" key="10">
    <source>
        <dbReference type="PROSITE" id="PS50110"/>
    </source>
</evidence>
<dbReference type="SMART" id="SM00387">
    <property type="entry name" value="HATPase_c"/>
    <property type="match status" value="1"/>
</dbReference>
<dbReference type="FunFam" id="3.30.565.10:FF:000016">
    <property type="entry name" value="Chemotaxis protein CheA, putative"/>
    <property type="match status" value="1"/>
</dbReference>
<feature type="domain" description="HPt" evidence="12">
    <location>
        <begin position="11"/>
        <end position="110"/>
    </location>
</feature>
<dbReference type="AlphaFoldDB" id="A0A9X4RHN4"/>
<dbReference type="SUPFAM" id="SSF55874">
    <property type="entry name" value="ATPase domain of HSP90 chaperone/DNA topoisomerase II/histidine kinase"/>
    <property type="match status" value="1"/>
</dbReference>
<dbReference type="PROSITE" id="PS50851">
    <property type="entry name" value="CHEW"/>
    <property type="match status" value="1"/>
</dbReference>
<dbReference type="CDD" id="cd16916">
    <property type="entry name" value="HATPase_CheA-like"/>
    <property type="match status" value="1"/>
</dbReference>
<evidence type="ECO:0000259" key="9">
    <source>
        <dbReference type="PROSITE" id="PS50109"/>
    </source>
</evidence>
<dbReference type="InterPro" id="IPR002545">
    <property type="entry name" value="CheW-lke_dom"/>
</dbReference>
<feature type="domain" description="HPt" evidence="12">
    <location>
        <begin position="187"/>
        <end position="298"/>
    </location>
</feature>
<gene>
    <name evidence="13" type="ORF">FEV09_10785</name>
</gene>
<dbReference type="SUPFAM" id="SSF47226">
    <property type="entry name" value="Histidine-containing phosphotransfer domain, HPT domain"/>
    <property type="match status" value="2"/>
</dbReference>
<comment type="catalytic activity">
    <reaction evidence="1">
        <text>ATP + protein L-histidine = ADP + protein N-phospho-L-histidine.</text>
        <dbReference type="EC" id="2.7.13.3"/>
    </reaction>
</comment>
<dbReference type="CDD" id="cd00088">
    <property type="entry name" value="HPT"/>
    <property type="match status" value="2"/>
</dbReference>
<dbReference type="GO" id="GO:0004673">
    <property type="term" value="F:protein histidine kinase activity"/>
    <property type="evidence" value="ECO:0007669"/>
    <property type="project" value="UniProtKB-EC"/>
</dbReference>
<evidence type="ECO:0000256" key="3">
    <source>
        <dbReference type="ARBA" id="ARBA00022553"/>
    </source>
</evidence>
<dbReference type="SUPFAM" id="SSF52172">
    <property type="entry name" value="CheY-like"/>
    <property type="match status" value="1"/>
</dbReference>
<dbReference type="InterPro" id="IPR036890">
    <property type="entry name" value="HATPase_C_sf"/>
</dbReference>
<evidence type="ECO:0000313" key="14">
    <source>
        <dbReference type="Proteomes" id="UP001152872"/>
    </source>
</evidence>
<feature type="domain" description="Response regulatory" evidence="10">
    <location>
        <begin position="868"/>
        <end position="984"/>
    </location>
</feature>
<evidence type="ECO:0000256" key="6">
    <source>
        <dbReference type="ARBA" id="ARBA00023012"/>
    </source>
</evidence>
<feature type="domain" description="CheW-like" evidence="11">
    <location>
        <begin position="710"/>
        <end position="844"/>
    </location>
</feature>
<dbReference type="Pfam" id="PF01627">
    <property type="entry name" value="Hpt"/>
    <property type="match status" value="2"/>
</dbReference>
<dbReference type="SMART" id="SM00448">
    <property type="entry name" value="REC"/>
    <property type="match status" value="1"/>
</dbReference>
<dbReference type="Pfam" id="PF01584">
    <property type="entry name" value="CheW"/>
    <property type="match status" value="1"/>
</dbReference>
<feature type="modified residue" description="Phosphohistidine" evidence="7">
    <location>
        <position position="53"/>
    </location>
</feature>
<dbReference type="PROSITE" id="PS50109">
    <property type="entry name" value="HIS_KIN"/>
    <property type="match status" value="1"/>
</dbReference>
<accession>A0A9X4RHN4</accession>
<name>A0A9X4RHN4_9CYAN</name>
<dbReference type="InterPro" id="IPR036061">
    <property type="entry name" value="CheW-like_dom_sf"/>
</dbReference>
<dbReference type="PRINTS" id="PR00344">
    <property type="entry name" value="BCTRLSENSOR"/>
</dbReference>
<evidence type="ECO:0000256" key="2">
    <source>
        <dbReference type="ARBA" id="ARBA00012438"/>
    </source>
</evidence>
<dbReference type="InterPro" id="IPR011006">
    <property type="entry name" value="CheY-like_superfamily"/>
</dbReference>
<evidence type="ECO:0000256" key="4">
    <source>
        <dbReference type="ARBA" id="ARBA00022679"/>
    </source>
</evidence>
<dbReference type="Proteomes" id="UP001152872">
    <property type="component" value="Unassembled WGS sequence"/>
</dbReference>
<evidence type="ECO:0000259" key="11">
    <source>
        <dbReference type="PROSITE" id="PS50851"/>
    </source>
</evidence>
<feature type="domain" description="Histidine kinase" evidence="9">
    <location>
        <begin position="492"/>
        <end position="708"/>
    </location>
</feature>
<dbReference type="SMART" id="SM00073">
    <property type="entry name" value="HPT"/>
    <property type="match status" value="2"/>
</dbReference>
<evidence type="ECO:0000256" key="5">
    <source>
        <dbReference type="ARBA" id="ARBA00022777"/>
    </source>
</evidence>
<dbReference type="SUPFAM" id="SSF50341">
    <property type="entry name" value="CheW-like"/>
    <property type="match status" value="1"/>
</dbReference>
<keyword evidence="3 8" id="KW-0597">Phosphoprotein</keyword>
<keyword evidence="4" id="KW-0808">Transferase</keyword>
<dbReference type="InterPro" id="IPR036641">
    <property type="entry name" value="HPT_dom_sf"/>
</dbReference>
<dbReference type="RefSeq" id="WP_009627150.1">
    <property type="nucleotide sequence ID" value="NZ_VBTY01000078.1"/>
</dbReference>
<feature type="modified residue" description="4-aspartylphosphate" evidence="8">
    <location>
        <position position="917"/>
    </location>
</feature>
<keyword evidence="6" id="KW-0902">Two-component regulatory system</keyword>